<keyword evidence="3" id="KW-0235">DNA replication</keyword>
<dbReference type="Gene3D" id="3.30.1490.70">
    <property type="match status" value="1"/>
</dbReference>
<evidence type="ECO:0000256" key="3">
    <source>
        <dbReference type="ARBA" id="ARBA00022705"/>
    </source>
</evidence>
<reference evidence="7" key="1">
    <citation type="journal article" date="2020" name="Nature">
        <title>Giant virus diversity and host interactions through global metagenomics.</title>
        <authorList>
            <person name="Schulz F."/>
            <person name="Roux S."/>
            <person name="Paez-Espino D."/>
            <person name="Jungbluth S."/>
            <person name="Walsh D.A."/>
            <person name="Denef V.J."/>
            <person name="McMahon K.D."/>
            <person name="Konstantinidis K.T."/>
            <person name="Eloe-Fadrosh E.A."/>
            <person name="Kyrpides N.C."/>
            <person name="Woyke T."/>
        </authorList>
    </citation>
    <scope>NUCLEOTIDE SEQUENCE</scope>
    <source>
        <strain evidence="7">GVMAG-M-3300023179-71</strain>
    </source>
</reference>
<organism evidence="7">
    <name type="scientific">viral metagenome</name>
    <dbReference type="NCBI Taxonomy" id="1070528"/>
    <lineage>
        <taxon>unclassified sequences</taxon>
        <taxon>metagenomes</taxon>
        <taxon>organismal metagenomes</taxon>
    </lineage>
</organism>
<comment type="cofactor">
    <cofactor evidence="1">
        <name>a divalent metal cation</name>
        <dbReference type="ChEBI" id="CHEBI:60240"/>
    </cofactor>
</comment>
<dbReference type="InterPro" id="IPR050326">
    <property type="entry name" value="NAD_dep_DNA_ligaseB"/>
</dbReference>
<evidence type="ECO:0000256" key="1">
    <source>
        <dbReference type="ARBA" id="ARBA00001968"/>
    </source>
</evidence>
<dbReference type="SUPFAM" id="SSF56091">
    <property type="entry name" value="DNA ligase/mRNA capping enzyme, catalytic domain"/>
    <property type="match status" value="1"/>
</dbReference>
<dbReference type="EMBL" id="MN739881">
    <property type="protein sequence ID" value="QHT75711.1"/>
    <property type="molecule type" value="Genomic_DNA"/>
</dbReference>
<evidence type="ECO:0000313" key="7">
    <source>
        <dbReference type="EMBL" id="QHT75711.1"/>
    </source>
</evidence>
<dbReference type="GO" id="GO:0006281">
    <property type="term" value="P:DNA repair"/>
    <property type="evidence" value="ECO:0007669"/>
    <property type="project" value="UniProtKB-KW"/>
</dbReference>
<dbReference type="Pfam" id="PF01068">
    <property type="entry name" value="DNA_ligase_A_M"/>
    <property type="match status" value="1"/>
</dbReference>
<dbReference type="Gene3D" id="3.30.470.30">
    <property type="entry name" value="DNA ligase/mRNA capping enzyme"/>
    <property type="match status" value="1"/>
</dbReference>
<dbReference type="PANTHER" id="PTHR47810">
    <property type="entry name" value="DNA LIGASE"/>
    <property type="match status" value="1"/>
</dbReference>
<dbReference type="GO" id="GO:0005524">
    <property type="term" value="F:ATP binding"/>
    <property type="evidence" value="ECO:0007669"/>
    <property type="project" value="InterPro"/>
</dbReference>
<dbReference type="PROSITE" id="PS00333">
    <property type="entry name" value="DNA_LIGASE_A2"/>
    <property type="match status" value="1"/>
</dbReference>
<dbReference type="InterPro" id="IPR012340">
    <property type="entry name" value="NA-bd_OB-fold"/>
</dbReference>
<sequence>MREEEFDVIKSVDKNGKLKIWMISVKEYELYSIIKTEYGYENGKMTESCIKIENGKNRGKKNETSHYEQAIMEAKSKWNKKRESIQEEDKPRFPMLAEEFEKNEKKVMYPCYVQPKLDGYRMIYDSDKKTVTTRQGKELKIISENAKELYEELSKLSGSGVILDGELYVHNDKDTSFETLGVLRRTKNFTKEDLINLGKINYNVYDVIDNNLTFEERMNKINELLLEKGFNKIRVVKTEIVKNKKEIMKKHEEYVKDGYEGIMIRNMVGKYKEKYRSSDLLKYKEFKDSEFKIIGYGYEQDRLNQEEKLIVWEVEIAEGIKCSVRPKGTKEERQYLYLNGDEYIGKKIWLKFQDYTADGNLRFPTTQRESYKDYIRDEII</sequence>
<keyword evidence="4" id="KW-0227">DNA damage</keyword>
<dbReference type="GO" id="GO:0003910">
    <property type="term" value="F:DNA ligase (ATP) activity"/>
    <property type="evidence" value="ECO:0007669"/>
    <property type="project" value="InterPro"/>
</dbReference>
<dbReference type="PROSITE" id="PS50160">
    <property type="entry name" value="DNA_LIGASE_A3"/>
    <property type="match status" value="1"/>
</dbReference>
<accession>A0A6C0H577</accession>
<proteinExistence type="predicted"/>
<keyword evidence="2" id="KW-0436">Ligase</keyword>
<dbReference type="SUPFAM" id="SSF50249">
    <property type="entry name" value="Nucleic acid-binding proteins"/>
    <property type="match status" value="1"/>
</dbReference>
<keyword evidence="5" id="KW-0234">DNA repair</keyword>
<evidence type="ECO:0000259" key="6">
    <source>
        <dbReference type="PROSITE" id="PS50160"/>
    </source>
</evidence>
<dbReference type="PANTHER" id="PTHR47810:SF1">
    <property type="entry name" value="DNA LIGASE B"/>
    <property type="match status" value="1"/>
</dbReference>
<evidence type="ECO:0000256" key="2">
    <source>
        <dbReference type="ARBA" id="ARBA00022598"/>
    </source>
</evidence>
<dbReference type="AlphaFoldDB" id="A0A6C0H577"/>
<name>A0A6C0H577_9ZZZZ</name>
<dbReference type="InterPro" id="IPR016059">
    <property type="entry name" value="DNA_ligase_ATP-dep_CS"/>
</dbReference>
<dbReference type="GO" id="GO:0006310">
    <property type="term" value="P:DNA recombination"/>
    <property type="evidence" value="ECO:0007669"/>
    <property type="project" value="InterPro"/>
</dbReference>
<feature type="domain" description="ATP-dependent DNA ligase family profile" evidence="6">
    <location>
        <begin position="211"/>
        <end position="285"/>
    </location>
</feature>
<evidence type="ECO:0000256" key="4">
    <source>
        <dbReference type="ARBA" id="ARBA00022763"/>
    </source>
</evidence>
<dbReference type="Gene3D" id="2.40.50.140">
    <property type="entry name" value="Nucleic acid-binding proteins"/>
    <property type="match status" value="1"/>
</dbReference>
<dbReference type="InterPro" id="IPR012310">
    <property type="entry name" value="DNA_ligase_ATP-dep_cent"/>
</dbReference>
<dbReference type="GO" id="GO:0006260">
    <property type="term" value="P:DNA replication"/>
    <property type="evidence" value="ECO:0007669"/>
    <property type="project" value="UniProtKB-KW"/>
</dbReference>
<evidence type="ECO:0000256" key="5">
    <source>
        <dbReference type="ARBA" id="ARBA00023204"/>
    </source>
</evidence>
<protein>
    <recommendedName>
        <fullName evidence="6">ATP-dependent DNA ligase family profile domain-containing protein</fullName>
    </recommendedName>
</protein>